<protein>
    <submittedName>
        <fullName evidence="8">Uncharacterized protein</fullName>
    </submittedName>
</protein>
<gene>
    <name evidence="8" type="ORF">DICPUDRAFT_150117</name>
</gene>
<accession>F0ZFH3</accession>
<proteinExistence type="inferred from homology"/>
<name>F0ZFH3_DICPU</name>
<evidence type="ECO:0000256" key="3">
    <source>
        <dbReference type="ARBA" id="ARBA00022630"/>
    </source>
</evidence>
<keyword evidence="5" id="KW-0547">Nucleotide-binding</keyword>
<keyword evidence="7" id="KW-0503">Monooxygenase</keyword>
<dbReference type="FunFam" id="3.20.20.70:FF:000154">
    <property type="entry name" value="Probable nitronate monooxygenase"/>
    <property type="match status" value="1"/>
</dbReference>
<evidence type="ECO:0000256" key="5">
    <source>
        <dbReference type="ARBA" id="ARBA00022741"/>
    </source>
</evidence>
<comment type="cofactor">
    <cofactor evidence="1">
        <name>FMN</name>
        <dbReference type="ChEBI" id="CHEBI:58210"/>
    </cofactor>
</comment>
<keyword evidence="6" id="KW-0560">Oxidoreductase</keyword>
<dbReference type="KEGG" id="dpp:DICPUDRAFT_150117"/>
<evidence type="ECO:0000313" key="9">
    <source>
        <dbReference type="Proteomes" id="UP000001064"/>
    </source>
</evidence>
<evidence type="ECO:0000256" key="1">
    <source>
        <dbReference type="ARBA" id="ARBA00001917"/>
    </source>
</evidence>
<dbReference type="EMBL" id="GL871003">
    <property type="protein sequence ID" value="EGC37276.1"/>
    <property type="molecule type" value="Genomic_DNA"/>
</dbReference>
<dbReference type="OMA" id="AYPEVHH"/>
<dbReference type="FunCoup" id="F0ZFH3">
    <property type="interactions" value="5"/>
</dbReference>
<dbReference type="Proteomes" id="UP000001064">
    <property type="component" value="Unassembled WGS sequence"/>
</dbReference>
<dbReference type="Gene3D" id="3.20.20.70">
    <property type="entry name" value="Aldolase class I"/>
    <property type="match status" value="1"/>
</dbReference>
<dbReference type="InterPro" id="IPR004136">
    <property type="entry name" value="NMO"/>
</dbReference>
<evidence type="ECO:0000256" key="2">
    <source>
        <dbReference type="ARBA" id="ARBA00009881"/>
    </source>
</evidence>
<comment type="similarity">
    <text evidence="2">Belongs to the nitronate monooxygenase family. NMO class I subfamily.</text>
</comment>
<dbReference type="RefSeq" id="XP_003286164.1">
    <property type="nucleotide sequence ID" value="XM_003286116.1"/>
</dbReference>
<dbReference type="GO" id="GO:0018580">
    <property type="term" value="F:nitronate monooxygenase activity"/>
    <property type="evidence" value="ECO:0000318"/>
    <property type="project" value="GO_Central"/>
</dbReference>
<keyword evidence="9" id="KW-1185">Reference proteome</keyword>
<sequence length="372" mass="41491">MNNSKNILKIVHPIIQAPMLGVTSPMMVAKSCEAGIMGSLPLGGLSPTQSRELIKKTKSLTSKPFSVNLFVNEPNDVIKDQNQYRGMIEYLTNHQELKRNNLVEELMKSLPESVEQLKLYSYHDQIDILLEEGIDIISFTFGILDNETIEKIKNKNPNSILIGTATCLKEALLLNSTKYIDMICLQGIEAGGHRGSFLINNNKSSGFNDHPINIEDLPQIGLSTLVSSVLNKCTLPIIASGGISDRRTIQGFLNMGVQYVQIGSFFIGSNESNAIEYWKDKMIESTDTSTQLTRSFSGRYARGIKNQFMDILESNYNPLIPIPPYPIQNEITKSLRSIAQKSNNGQFTNLWSGQQGFKTKKLPISDLIKELI</sequence>
<dbReference type="Pfam" id="PF03060">
    <property type="entry name" value="NMO"/>
    <property type="match status" value="1"/>
</dbReference>
<dbReference type="AlphaFoldDB" id="F0ZFH3"/>
<evidence type="ECO:0000313" key="8">
    <source>
        <dbReference type="EMBL" id="EGC37276.1"/>
    </source>
</evidence>
<dbReference type="eggNOG" id="ENOG502QSZT">
    <property type="taxonomic scope" value="Eukaryota"/>
</dbReference>
<dbReference type="SUPFAM" id="SSF51412">
    <property type="entry name" value="Inosine monophosphate dehydrogenase (IMPDH)"/>
    <property type="match status" value="1"/>
</dbReference>
<dbReference type="GeneID" id="10500112"/>
<dbReference type="OrthoDB" id="10265891at2759"/>
<dbReference type="InterPro" id="IPR013785">
    <property type="entry name" value="Aldolase_TIM"/>
</dbReference>
<dbReference type="VEuPathDB" id="AmoebaDB:DICPUDRAFT_150117"/>
<dbReference type="CDD" id="cd04730">
    <property type="entry name" value="NPD_like"/>
    <property type="match status" value="1"/>
</dbReference>
<keyword evidence="4" id="KW-0288">FMN</keyword>
<dbReference type="PANTHER" id="PTHR42747">
    <property type="entry name" value="NITRONATE MONOOXYGENASE-RELATED"/>
    <property type="match status" value="1"/>
</dbReference>
<evidence type="ECO:0000256" key="6">
    <source>
        <dbReference type="ARBA" id="ARBA00023002"/>
    </source>
</evidence>
<reference evidence="9" key="1">
    <citation type="journal article" date="2011" name="Genome Biol.">
        <title>Comparative genomics of the social amoebae Dictyostelium discoideum and Dictyostelium purpureum.</title>
        <authorList>
            <consortium name="US DOE Joint Genome Institute (JGI-PGF)"/>
            <person name="Sucgang R."/>
            <person name="Kuo A."/>
            <person name="Tian X."/>
            <person name="Salerno W."/>
            <person name="Parikh A."/>
            <person name="Feasley C.L."/>
            <person name="Dalin E."/>
            <person name="Tu H."/>
            <person name="Huang E."/>
            <person name="Barry K."/>
            <person name="Lindquist E."/>
            <person name="Shapiro H."/>
            <person name="Bruce D."/>
            <person name="Schmutz J."/>
            <person name="Salamov A."/>
            <person name="Fey P."/>
            <person name="Gaudet P."/>
            <person name="Anjard C."/>
            <person name="Babu M.M."/>
            <person name="Basu S."/>
            <person name="Bushmanova Y."/>
            <person name="van der Wel H."/>
            <person name="Katoh-Kurasawa M."/>
            <person name="Dinh C."/>
            <person name="Coutinho P.M."/>
            <person name="Saito T."/>
            <person name="Elias M."/>
            <person name="Schaap P."/>
            <person name="Kay R.R."/>
            <person name="Henrissat B."/>
            <person name="Eichinger L."/>
            <person name="Rivero F."/>
            <person name="Putnam N.H."/>
            <person name="West C.M."/>
            <person name="Loomis W.F."/>
            <person name="Chisholm R.L."/>
            <person name="Shaulsky G."/>
            <person name="Strassmann J.E."/>
            <person name="Queller D.C."/>
            <person name="Kuspa A."/>
            <person name="Grigoriev I.V."/>
        </authorList>
    </citation>
    <scope>NUCLEOTIDE SEQUENCE [LARGE SCALE GENOMIC DNA]</scope>
    <source>
        <strain evidence="9">QSDP1</strain>
    </source>
</reference>
<organism evidence="8 9">
    <name type="scientific">Dictyostelium purpureum</name>
    <name type="common">Slime mold</name>
    <dbReference type="NCBI Taxonomy" id="5786"/>
    <lineage>
        <taxon>Eukaryota</taxon>
        <taxon>Amoebozoa</taxon>
        <taxon>Evosea</taxon>
        <taxon>Eumycetozoa</taxon>
        <taxon>Dictyostelia</taxon>
        <taxon>Dictyosteliales</taxon>
        <taxon>Dictyosteliaceae</taxon>
        <taxon>Dictyostelium</taxon>
    </lineage>
</organism>
<keyword evidence="3" id="KW-0285">Flavoprotein</keyword>
<evidence type="ECO:0000256" key="4">
    <source>
        <dbReference type="ARBA" id="ARBA00022643"/>
    </source>
</evidence>
<dbReference type="STRING" id="5786.F0ZFH3"/>
<dbReference type="InParanoid" id="F0ZFH3"/>
<evidence type="ECO:0000256" key="7">
    <source>
        <dbReference type="ARBA" id="ARBA00023033"/>
    </source>
</evidence>
<dbReference type="PANTHER" id="PTHR42747:SF3">
    <property type="entry name" value="NITRONATE MONOOXYGENASE-RELATED"/>
    <property type="match status" value="1"/>
</dbReference>
<dbReference type="GO" id="GO:0000166">
    <property type="term" value="F:nucleotide binding"/>
    <property type="evidence" value="ECO:0007669"/>
    <property type="project" value="UniProtKB-KW"/>
</dbReference>